<evidence type="ECO:0008006" key="3">
    <source>
        <dbReference type="Google" id="ProtNLM"/>
    </source>
</evidence>
<dbReference type="AlphaFoldDB" id="A0A1G2EAU9"/>
<dbReference type="SUPFAM" id="SSF51735">
    <property type="entry name" value="NAD(P)-binding Rossmann-fold domains"/>
    <property type="match status" value="1"/>
</dbReference>
<dbReference type="Proteomes" id="UP000176406">
    <property type="component" value="Unassembled WGS sequence"/>
</dbReference>
<sequence length="243" mass="26792">SKIGILGYGEVGQAIAKLYGSTGSPQAKIKDLKRDDGLEGVEILHICIPWGNNFIKTVKEEIKRIRPKLTIIHSTVVPGTTQKIGGAVVHSPVRGVHPKLFEGIKTFVKYIGADKKSAGQLAKSHLDSLGLKTKVFMPSITTEIGKILDTTYYGLVIAWHGEMKKICDGFGVDFEKAVTDFNQTYNEGYQKLGKTNVIRPVLYPPKGKIGGHCVCENAEILKKYYNGEALELIFKYGQKIKKN</sequence>
<gene>
    <name evidence="1" type="ORF">A3A08_02655</name>
</gene>
<dbReference type="EMBL" id="MHMG01000031">
    <property type="protein sequence ID" value="OGZ22926.1"/>
    <property type="molecule type" value="Genomic_DNA"/>
</dbReference>
<accession>A0A1G2EAU9</accession>
<comment type="caution">
    <text evidence="1">The sequence shown here is derived from an EMBL/GenBank/DDBJ whole genome shotgun (WGS) entry which is preliminary data.</text>
</comment>
<reference evidence="1 2" key="1">
    <citation type="journal article" date="2016" name="Nat. Commun.">
        <title>Thousands of microbial genomes shed light on interconnected biogeochemical processes in an aquifer system.</title>
        <authorList>
            <person name="Anantharaman K."/>
            <person name="Brown C.T."/>
            <person name="Hug L.A."/>
            <person name="Sharon I."/>
            <person name="Castelle C.J."/>
            <person name="Probst A.J."/>
            <person name="Thomas B.C."/>
            <person name="Singh A."/>
            <person name="Wilkins M.J."/>
            <person name="Karaoz U."/>
            <person name="Brodie E.L."/>
            <person name="Williams K.H."/>
            <person name="Hubbard S.S."/>
            <person name="Banfield J.F."/>
        </authorList>
    </citation>
    <scope>NUCLEOTIDE SEQUENCE [LARGE SCALE GENOMIC DNA]</scope>
</reference>
<evidence type="ECO:0000313" key="1">
    <source>
        <dbReference type="EMBL" id="OGZ22926.1"/>
    </source>
</evidence>
<feature type="non-terminal residue" evidence="1">
    <location>
        <position position="1"/>
    </location>
</feature>
<dbReference type="InterPro" id="IPR036291">
    <property type="entry name" value="NAD(P)-bd_dom_sf"/>
</dbReference>
<protein>
    <recommendedName>
        <fullName evidence="3">UDP-glucose/GDP-mannose dehydrogenase dimerisation domain-containing protein</fullName>
    </recommendedName>
</protein>
<proteinExistence type="predicted"/>
<organism evidence="1 2">
    <name type="scientific">Candidatus Nealsonbacteria bacterium RIFCSPLOWO2_01_FULL_41_9</name>
    <dbReference type="NCBI Taxonomy" id="1801671"/>
    <lineage>
        <taxon>Bacteria</taxon>
        <taxon>Candidatus Nealsoniibacteriota</taxon>
    </lineage>
</organism>
<name>A0A1G2EAU9_9BACT</name>
<evidence type="ECO:0000313" key="2">
    <source>
        <dbReference type="Proteomes" id="UP000176406"/>
    </source>
</evidence>